<dbReference type="Proteomes" id="UP000765509">
    <property type="component" value="Unassembled WGS sequence"/>
</dbReference>
<organism evidence="2 3">
    <name type="scientific">Austropuccinia psidii MF-1</name>
    <dbReference type="NCBI Taxonomy" id="1389203"/>
    <lineage>
        <taxon>Eukaryota</taxon>
        <taxon>Fungi</taxon>
        <taxon>Dikarya</taxon>
        <taxon>Basidiomycota</taxon>
        <taxon>Pucciniomycotina</taxon>
        <taxon>Pucciniomycetes</taxon>
        <taxon>Pucciniales</taxon>
        <taxon>Sphaerophragmiaceae</taxon>
        <taxon>Austropuccinia</taxon>
    </lineage>
</organism>
<name>A0A9Q3D1E3_9BASI</name>
<reference evidence="2" key="1">
    <citation type="submission" date="2021-03" db="EMBL/GenBank/DDBJ databases">
        <title>Draft genome sequence of rust myrtle Austropuccinia psidii MF-1, a brazilian biotype.</title>
        <authorList>
            <person name="Quecine M.C."/>
            <person name="Pachon D.M.R."/>
            <person name="Bonatelli M.L."/>
            <person name="Correr F.H."/>
            <person name="Franceschini L.M."/>
            <person name="Leite T.F."/>
            <person name="Margarido G.R.A."/>
            <person name="Almeida C.A."/>
            <person name="Ferrarezi J.A."/>
            <person name="Labate C.A."/>
        </authorList>
    </citation>
    <scope>NUCLEOTIDE SEQUENCE</scope>
    <source>
        <strain evidence="2">MF-1</strain>
    </source>
</reference>
<dbReference type="AlphaFoldDB" id="A0A9Q3D1E3"/>
<evidence type="ECO:0000313" key="3">
    <source>
        <dbReference type="Proteomes" id="UP000765509"/>
    </source>
</evidence>
<feature type="compositionally biased region" description="Basic residues" evidence="1">
    <location>
        <begin position="68"/>
        <end position="80"/>
    </location>
</feature>
<comment type="caution">
    <text evidence="2">The sequence shown here is derived from an EMBL/GenBank/DDBJ whole genome shotgun (WGS) entry which is preliminary data.</text>
</comment>
<gene>
    <name evidence="2" type="ORF">O181_034779</name>
</gene>
<feature type="region of interest" description="Disordered" evidence="1">
    <location>
        <begin position="1"/>
        <end position="104"/>
    </location>
</feature>
<keyword evidence="3" id="KW-1185">Reference proteome</keyword>
<accession>A0A9Q3D1E3</accession>
<proteinExistence type="predicted"/>
<dbReference type="EMBL" id="AVOT02012897">
    <property type="protein sequence ID" value="MBW0495064.1"/>
    <property type="molecule type" value="Genomic_DNA"/>
</dbReference>
<feature type="compositionally biased region" description="Pro residues" evidence="1">
    <location>
        <begin position="51"/>
        <end position="61"/>
    </location>
</feature>
<evidence type="ECO:0000256" key="1">
    <source>
        <dbReference type="SAM" id="MobiDB-lite"/>
    </source>
</evidence>
<sequence length="121" mass="13046">MGVLAFLGQSGPPQPLWPVDHNQGPQSVGQLDPFWPNQMRPKGAKGGSPLAPKPQLGPPEPNLATNHHGTKMAINHHRTHFGPGSPWTTFRPMAPGNHKRPPDQLSSIIFSHLKGNSSIPP</sequence>
<evidence type="ECO:0000313" key="2">
    <source>
        <dbReference type="EMBL" id="MBW0495064.1"/>
    </source>
</evidence>
<protein>
    <submittedName>
        <fullName evidence="2">Uncharacterized protein</fullName>
    </submittedName>
</protein>